<accession>A0A0F9H9D3</accession>
<protein>
    <submittedName>
        <fullName evidence="1">Uncharacterized protein</fullName>
    </submittedName>
</protein>
<sequence length="77" mass="8973">MLCDNCIHNKKISKTVNYCKEEQSIINTMLIKNGNFIISGKYISFPPLDTKFLFKCYDYIPNDEYIQSLNLKIVSLT</sequence>
<organism evidence="1">
    <name type="scientific">marine sediment metagenome</name>
    <dbReference type="NCBI Taxonomy" id="412755"/>
    <lineage>
        <taxon>unclassified sequences</taxon>
        <taxon>metagenomes</taxon>
        <taxon>ecological metagenomes</taxon>
    </lineage>
</organism>
<dbReference type="EMBL" id="LAZR01015715">
    <property type="protein sequence ID" value="KKM07685.1"/>
    <property type="molecule type" value="Genomic_DNA"/>
</dbReference>
<reference evidence="1" key="1">
    <citation type="journal article" date="2015" name="Nature">
        <title>Complex archaea that bridge the gap between prokaryotes and eukaryotes.</title>
        <authorList>
            <person name="Spang A."/>
            <person name="Saw J.H."/>
            <person name="Jorgensen S.L."/>
            <person name="Zaremba-Niedzwiedzka K."/>
            <person name="Martijn J."/>
            <person name="Lind A.E."/>
            <person name="van Eijk R."/>
            <person name="Schleper C."/>
            <person name="Guy L."/>
            <person name="Ettema T.J."/>
        </authorList>
    </citation>
    <scope>NUCLEOTIDE SEQUENCE</scope>
</reference>
<gene>
    <name evidence="1" type="ORF">LCGC14_1731430</name>
</gene>
<name>A0A0F9H9D3_9ZZZZ</name>
<dbReference type="AlphaFoldDB" id="A0A0F9H9D3"/>
<evidence type="ECO:0000313" key="1">
    <source>
        <dbReference type="EMBL" id="KKM07685.1"/>
    </source>
</evidence>
<proteinExistence type="predicted"/>
<comment type="caution">
    <text evidence="1">The sequence shown here is derived from an EMBL/GenBank/DDBJ whole genome shotgun (WGS) entry which is preliminary data.</text>
</comment>